<sequence length="331" mass="37161">MITANEVRACMNEAGSRRQPFLFGVDFELSEGFFVSDPLGQQEILFEAGGVTNSPAEEGTSGKVSEKMFSLNPVAYEVYREKFAVVREGLARGDSFLLNLTVATRLDTDWTLEEIFHRARSPYRLLVPGRFVCFSPEIFVRVDEGMISSYPMKGTIDASVPDAERVILEDYKERSEHNTIVDLIRNDLNRVAEHVGVRRFRYIDRLQVSRGEILQVSSEVTGRLTGDYYSRLGDVVFGMLPAGSISGAPKPSTLHIIARAEGERRGFYTGVFGYFDGKKLDSAVMIRYIEERDGHYYFRSGGGITINSDCRAEYEEVLAKVYLPFGNGDSK</sequence>
<dbReference type="EMBL" id="CP032819">
    <property type="protein sequence ID" value="AZS31903.1"/>
    <property type="molecule type" value="Genomic_DNA"/>
</dbReference>
<dbReference type="OrthoDB" id="9803598at2"/>
<keyword evidence="2" id="KW-0808">Transferase</keyword>
<protein>
    <submittedName>
        <fullName evidence="2">Aminodeoxychorismate synthase component I</fullName>
        <ecNumber evidence="2">2.6.1.85</ecNumber>
    </submittedName>
</protein>
<dbReference type="GO" id="GO:0000162">
    <property type="term" value="P:L-tryptophan biosynthetic process"/>
    <property type="evidence" value="ECO:0007669"/>
    <property type="project" value="TreeGrafter"/>
</dbReference>
<feature type="domain" description="Chorismate-utilising enzyme C-terminal" evidence="1">
    <location>
        <begin position="77"/>
        <end position="320"/>
    </location>
</feature>
<dbReference type="KEGG" id="buy:D8S85_05305"/>
<proteinExistence type="predicted"/>
<name>A0A3Q9IS69_9BACT</name>
<dbReference type="GO" id="GO:0046820">
    <property type="term" value="F:4-amino-4-deoxychorismate synthase activity"/>
    <property type="evidence" value="ECO:0007669"/>
    <property type="project" value="UniProtKB-EC"/>
</dbReference>
<dbReference type="InterPro" id="IPR005801">
    <property type="entry name" value="ADC_synthase"/>
</dbReference>
<organism evidence="2 3">
    <name type="scientific">Butyricimonas faecalis</name>
    <dbReference type="NCBI Taxonomy" id="2093856"/>
    <lineage>
        <taxon>Bacteria</taxon>
        <taxon>Pseudomonadati</taxon>
        <taxon>Bacteroidota</taxon>
        <taxon>Bacteroidia</taxon>
        <taxon>Bacteroidales</taxon>
        <taxon>Odoribacteraceae</taxon>
        <taxon>Butyricimonas</taxon>
    </lineage>
</organism>
<evidence type="ECO:0000313" key="2">
    <source>
        <dbReference type="EMBL" id="AZS31903.1"/>
    </source>
</evidence>
<dbReference type="InterPro" id="IPR019999">
    <property type="entry name" value="Anth_synth_I-like"/>
</dbReference>
<dbReference type="AlphaFoldDB" id="A0A3Q9IS69"/>
<dbReference type="Gene3D" id="3.60.120.10">
    <property type="entry name" value="Anthranilate synthase"/>
    <property type="match status" value="1"/>
</dbReference>
<gene>
    <name evidence="2" type="ORF">D8S85_05305</name>
</gene>
<evidence type="ECO:0000259" key="1">
    <source>
        <dbReference type="Pfam" id="PF00425"/>
    </source>
</evidence>
<dbReference type="Proteomes" id="UP000270673">
    <property type="component" value="Chromosome"/>
</dbReference>
<dbReference type="PANTHER" id="PTHR11236:SF50">
    <property type="entry name" value="AMINODEOXYCHORISMATE SYNTHASE COMPONENT 1"/>
    <property type="match status" value="1"/>
</dbReference>
<evidence type="ECO:0000313" key="3">
    <source>
        <dbReference type="Proteomes" id="UP000270673"/>
    </source>
</evidence>
<reference evidence="2 3" key="1">
    <citation type="submission" date="2018-10" db="EMBL/GenBank/DDBJ databases">
        <title>Butyricimonas faecalis sp. nov., isolated from human faeces and emended description of the genus Butyricimonas.</title>
        <authorList>
            <person name="Le Roy T."/>
            <person name="Van der Smissen P."/>
            <person name="Paquot A."/>
            <person name="Delzenne N."/>
            <person name="Muccioli G."/>
            <person name="Collet J.-F."/>
            <person name="Cani P.D."/>
        </authorList>
    </citation>
    <scope>NUCLEOTIDE SEQUENCE [LARGE SCALE GENOMIC DNA]</scope>
    <source>
        <strain evidence="2 3">H184</strain>
    </source>
</reference>
<dbReference type="NCBIfam" id="NF005486">
    <property type="entry name" value="PRK07093.1"/>
    <property type="match status" value="1"/>
</dbReference>
<keyword evidence="3" id="KW-1185">Reference proteome</keyword>
<keyword evidence="2" id="KW-0032">Aminotransferase</keyword>
<dbReference type="SUPFAM" id="SSF56322">
    <property type="entry name" value="ADC synthase"/>
    <property type="match status" value="1"/>
</dbReference>
<accession>A0A3Q9IS69</accession>
<dbReference type="InterPro" id="IPR015890">
    <property type="entry name" value="Chorismate_C"/>
</dbReference>
<dbReference type="PRINTS" id="PR00095">
    <property type="entry name" value="ANTSNTHASEI"/>
</dbReference>
<dbReference type="PANTHER" id="PTHR11236">
    <property type="entry name" value="AMINOBENZOATE/ANTHRANILATE SYNTHASE"/>
    <property type="match status" value="1"/>
</dbReference>
<dbReference type="Pfam" id="PF00425">
    <property type="entry name" value="Chorismate_bind"/>
    <property type="match status" value="1"/>
</dbReference>
<dbReference type="EC" id="2.6.1.85" evidence="2"/>